<evidence type="ECO:0000313" key="7">
    <source>
        <dbReference type="EMBL" id="CAF9907769.1"/>
    </source>
</evidence>
<evidence type="ECO:0000256" key="1">
    <source>
        <dbReference type="ARBA" id="ARBA00004173"/>
    </source>
</evidence>
<dbReference type="GO" id="GO:0005783">
    <property type="term" value="C:endoplasmic reticulum"/>
    <property type="evidence" value="ECO:0007669"/>
    <property type="project" value="UniProtKB-SubCell"/>
</dbReference>
<keyword evidence="6" id="KW-0472">Membrane</keyword>
<dbReference type="PANTHER" id="PTHR48182">
    <property type="entry name" value="PROTEIN SERAC1"/>
    <property type="match status" value="1"/>
</dbReference>
<proteinExistence type="predicted"/>
<dbReference type="AlphaFoldDB" id="A0A8H3EM59"/>
<gene>
    <name evidence="7" type="ORF">ALECFALPRED_003875</name>
</gene>
<name>A0A8H3EM59_9LECA</name>
<protein>
    <submittedName>
        <fullName evidence="7">Uncharacterized protein</fullName>
    </submittedName>
</protein>
<dbReference type="Proteomes" id="UP000664203">
    <property type="component" value="Unassembled WGS sequence"/>
</dbReference>
<organism evidence="7 8">
    <name type="scientific">Alectoria fallacina</name>
    <dbReference type="NCBI Taxonomy" id="1903189"/>
    <lineage>
        <taxon>Eukaryota</taxon>
        <taxon>Fungi</taxon>
        <taxon>Dikarya</taxon>
        <taxon>Ascomycota</taxon>
        <taxon>Pezizomycotina</taxon>
        <taxon>Lecanoromycetes</taxon>
        <taxon>OSLEUM clade</taxon>
        <taxon>Lecanoromycetidae</taxon>
        <taxon>Lecanorales</taxon>
        <taxon>Lecanorineae</taxon>
        <taxon>Parmeliaceae</taxon>
        <taxon>Alectoria</taxon>
    </lineage>
</organism>
<keyword evidence="8" id="KW-1185">Reference proteome</keyword>
<keyword evidence="5" id="KW-0496">Mitochondrion</keyword>
<dbReference type="OrthoDB" id="5086500at2759"/>
<evidence type="ECO:0000313" key="8">
    <source>
        <dbReference type="Proteomes" id="UP000664203"/>
    </source>
</evidence>
<sequence>MHLADNQGGEYHRVCVVAVHRLNGDSRRIWTTEGSEKMWLKDLSLLPSNLKKSRILTYGYNANVTAMFGKTSSDRTLQHAHTLVAQMVADREASLVGKVDLAIATKPEQIAGRCDPTAHNLRLPLTWRHCGATCKTERAIQEPKVDFPQAMAYSAGRTSKSIQHVHSIYVSTFGILFLGTTHDGGNKAKLAPTSRCMIGALVPSKIVDTERQLLNAMQEGSDVLQNITDMFVPLMKDFHIFFFWEQEQTSMGVTQDYVRRCSSLKRDCQCSCLAGRRRILRSTDSRSYGAGWPSI</sequence>
<evidence type="ECO:0000256" key="2">
    <source>
        <dbReference type="ARBA" id="ARBA00004240"/>
    </source>
</evidence>
<accession>A0A8H3EM59</accession>
<evidence type="ECO:0000256" key="3">
    <source>
        <dbReference type="ARBA" id="ARBA00004370"/>
    </source>
</evidence>
<dbReference type="GO" id="GO:0016020">
    <property type="term" value="C:membrane"/>
    <property type="evidence" value="ECO:0007669"/>
    <property type="project" value="UniProtKB-SubCell"/>
</dbReference>
<dbReference type="GO" id="GO:0005739">
    <property type="term" value="C:mitochondrion"/>
    <property type="evidence" value="ECO:0007669"/>
    <property type="project" value="UniProtKB-SubCell"/>
</dbReference>
<comment type="caution">
    <text evidence="7">The sequence shown here is derived from an EMBL/GenBank/DDBJ whole genome shotgun (WGS) entry which is preliminary data.</text>
</comment>
<evidence type="ECO:0000256" key="4">
    <source>
        <dbReference type="ARBA" id="ARBA00022824"/>
    </source>
</evidence>
<dbReference type="EMBL" id="CAJPDR010000024">
    <property type="protein sequence ID" value="CAF9907769.1"/>
    <property type="molecule type" value="Genomic_DNA"/>
</dbReference>
<keyword evidence="4" id="KW-0256">Endoplasmic reticulum</keyword>
<reference evidence="7" key="1">
    <citation type="submission" date="2021-03" db="EMBL/GenBank/DDBJ databases">
        <authorList>
            <person name="Tagirdzhanova G."/>
        </authorList>
    </citation>
    <scope>NUCLEOTIDE SEQUENCE</scope>
</reference>
<dbReference type="PANTHER" id="PTHR48182:SF2">
    <property type="entry name" value="PROTEIN SERAC1"/>
    <property type="match status" value="1"/>
</dbReference>
<evidence type="ECO:0000256" key="5">
    <source>
        <dbReference type="ARBA" id="ARBA00023128"/>
    </source>
</evidence>
<comment type="subcellular location">
    <subcellularLocation>
        <location evidence="2">Endoplasmic reticulum</location>
    </subcellularLocation>
    <subcellularLocation>
        <location evidence="3">Membrane</location>
    </subcellularLocation>
    <subcellularLocation>
        <location evidence="1">Mitochondrion</location>
    </subcellularLocation>
</comment>
<evidence type="ECO:0000256" key="6">
    <source>
        <dbReference type="ARBA" id="ARBA00023136"/>
    </source>
</evidence>
<dbReference type="InterPro" id="IPR052374">
    <property type="entry name" value="SERAC1"/>
</dbReference>